<dbReference type="PROSITE" id="PS51935">
    <property type="entry name" value="NLPC_P60"/>
    <property type="match status" value="1"/>
</dbReference>
<keyword evidence="10" id="KW-1185">Reference proteome</keyword>
<dbReference type="Pfam" id="PF00877">
    <property type="entry name" value="NLPC_P60"/>
    <property type="match status" value="1"/>
</dbReference>
<evidence type="ECO:0000313" key="9">
    <source>
        <dbReference type="EMBL" id="MBE4907461.1"/>
    </source>
</evidence>
<dbReference type="CDD" id="cd00118">
    <property type="entry name" value="LysM"/>
    <property type="match status" value="4"/>
</dbReference>
<dbReference type="Proteomes" id="UP001516662">
    <property type="component" value="Unassembled WGS sequence"/>
</dbReference>
<evidence type="ECO:0000259" key="7">
    <source>
        <dbReference type="PROSITE" id="PS51782"/>
    </source>
</evidence>
<evidence type="ECO:0000256" key="4">
    <source>
        <dbReference type="ARBA" id="ARBA00022737"/>
    </source>
</evidence>
<dbReference type="SUPFAM" id="SSF54001">
    <property type="entry name" value="Cysteine proteinases"/>
    <property type="match status" value="1"/>
</dbReference>
<sequence>MFVGHRMESNDTIILTLDPNLTEFSNELGSNPPQKKRHLNGNVQGYLEKNVPNFKQGIVKVVSGTIVVATIMLGSSIVLGDNSQATVKAASLDNTYTVQKGDTLSAIGQKFRITVHDLKQLNNLTGDMIYIGQTLKISSSSPSSVQESSYTVKSGDSLSVIAKLYNMTVNELKQLNNLTSDTIYIGQNLKVRGSTVTPQPTTSTQNYVVQAGDSLSVIAKRYNMTVLQIKQLNNLTSDTIYIGQQLKVGTTNPTSTTSYVVQSGDTLSAIAKRYNTTVNAIMSANNLASDVIYVGQRLTVVSAGGSTTSGTTKSPAQVKQELVKDSFNYIGVPYVWGGSTPSGFDCSGFVSFMFAQHGINIPRTTSAAYFTMGTSVAKLNLEVGDLVFFGVNRPGEVSHVGFYVGNNEFISATTSKGIAVYSLDNSYWSQYYMGAKRVY</sequence>
<dbReference type="SMART" id="SM00257">
    <property type="entry name" value="LysM"/>
    <property type="match status" value="4"/>
</dbReference>
<dbReference type="Gene3D" id="3.90.1720.10">
    <property type="entry name" value="endopeptidase domain like (from Nostoc punctiforme)"/>
    <property type="match status" value="1"/>
</dbReference>
<organism evidence="9 10">
    <name type="scientific">Litchfieldia luteola</name>
    <dbReference type="NCBI Taxonomy" id="682179"/>
    <lineage>
        <taxon>Bacteria</taxon>
        <taxon>Bacillati</taxon>
        <taxon>Bacillota</taxon>
        <taxon>Bacilli</taxon>
        <taxon>Bacillales</taxon>
        <taxon>Bacillaceae</taxon>
        <taxon>Litchfieldia</taxon>
    </lineage>
</organism>
<dbReference type="InterPro" id="IPR038765">
    <property type="entry name" value="Papain-like_cys_pep_sf"/>
</dbReference>
<accession>A0ABR9QG39</accession>
<keyword evidence="4" id="KW-0677">Repeat</keyword>
<comment type="similarity">
    <text evidence="1">Belongs to the peptidase C40 family.</text>
</comment>
<evidence type="ECO:0000313" key="10">
    <source>
        <dbReference type="Proteomes" id="UP001516662"/>
    </source>
</evidence>
<keyword evidence="3" id="KW-0732">Signal</keyword>
<dbReference type="PANTHER" id="PTHR47360:SF1">
    <property type="entry name" value="ENDOPEPTIDASE NLPC-RELATED"/>
    <property type="match status" value="1"/>
</dbReference>
<dbReference type="InterPro" id="IPR052062">
    <property type="entry name" value="Murein_DD/LD_carboxypeptidase"/>
</dbReference>
<feature type="domain" description="LysM" evidence="7">
    <location>
        <begin position="94"/>
        <end position="137"/>
    </location>
</feature>
<dbReference type="InterPro" id="IPR000064">
    <property type="entry name" value="NLP_P60_dom"/>
</dbReference>
<name>A0ABR9QG39_9BACI</name>
<reference evidence="9 10" key="1">
    <citation type="submission" date="2020-10" db="EMBL/GenBank/DDBJ databases">
        <title>Bacillus sp. HD4P25, an endophyte from a halophyte.</title>
        <authorList>
            <person name="Sun J.-Q."/>
        </authorList>
    </citation>
    <scope>NUCLEOTIDE SEQUENCE [LARGE SCALE GENOMIC DNA]</scope>
    <source>
        <strain evidence="9 10">YIM 93174</strain>
    </source>
</reference>
<comment type="caution">
    <text evidence="9">The sequence shown here is derived from an EMBL/GenBank/DDBJ whole genome shotgun (WGS) entry which is preliminary data.</text>
</comment>
<protein>
    <submittedName>
        <fullName evidence="9">LysM peptidoglycan-binding domain-containing protein</fullName>
    </submittedName>
</protein>
<keyword evidence="6" id="KW-0788">Thiol protease</keyword>
<keyword evidence="2" id="KW-0645">Protease</keyword>
<keyword evidence="5" id="KW-0378">Hydrolase</keyword>
<dbReference type="SUPFAM" id="SSF54106">
    <property type="entry name" value="LysM domain"/>
    <property type="match status" value="4"/>
</dbReference>
<evidence type="ECO:0000256" key="1">
    <source>
        <dbReference type="ARBA" id="ARBA00007074"/>
    </source>
</evidence>
<feature type="domain" description="NlpC/P60" evidence="8">
    <location>
        <begin position="316"/>
        <end position="439"/>
    </location>
</feature>
<evidence type="ECO:0000256" key="2">
    <source>
        <dbReference type="ARBA" id="ARBA00022670"/>
    </source>
</evidence>
<evidence type="ECO:0000256" key="6">
    <source>
        <dbReference type="ARBA" id="ARBA00022807"/>
    </source>
</evidence>
<proteinExistence type="inferred from homology"/>
<evidence type="ECO:0000259" key="8">
    <source>
        <dbReference type="PROSITE" id="PS51935"/>
    </source>
</evidence>
<evidence type="ECO:0000256" key="5">
    <source>
        <dbReference type="ARBA" id="ARBA00022801"/>
    </source>
</evidence>
<dbReference type="InterPro" id="IPR036779">
    <property type="entry name" value="LysM_dom_sf"/>
</dbReference>
<dbReference type="Pfam" id="PF01476">
    <property type="entry name" value="LysM"/>
    <property type="match status" value="4"/>
</dbReference>
<feature type="domain" description="LysM" evidence="7">
    <location>
        <begin position="205"/>
        <end position="248"/>
    </location>
</feature>
<feature type="domain" description="LysM" evidence="7">
    <location>
        <begin position="148"/>
        <end position="191"/>
    </location>
</feature>
<dbReference type="RefSeq" id="WP_193534938.1">
    <property type="nucleotide sequence ID" value="NZ_JADCLJ010000009.1"/>
</dbReference>
<dbReference type="EMBL" id="JADCLJ010000009">
    <property type="protein sequence ID" value="MBE4907461.1"/>
    <property type="molecule type" value="Genomic_DNA"/>
</dbReference>
<gene>
    <name evidence="9" type="ORF">IMZ08_05205</name>
</gene>
<feature type="domain" description="LysM" evidence="7">
    <location>
        <begin position="257"/>
        <end position="300"/>
    </location>
</feature>
<evidence type="ECO:0000256" key="3">
    <source>
        <dbReference type="ARBA" id="ARBA00022729"/>
    </source>
</evidence>
<dbReference type="PROSITE" id="PS51782">
    <property type="entry name" value="LYSM"/>
    <property type="match status" value="4"/>
</dbReference>
<dbReference type="InterPro" id="IPR018392">
    <property type="entry name" value="LysM"/>
</dbReference>
<dbReference type="Gene3D" id="3.10.350.10">
    <property type="entry name" value="LysM domain"/>
    <property type="match status" value="4"/>
</dbReference>
<dbReference type="PANTHER" id="PTHR47360">
    <property type="entry name" value="MUREIN DD-ENDOPEPTIDASE MEPS/MUREIN LD-CARBOXYPEPTIDASE"/>
    <property type="match status" value="1"/>
</dbReference>